<evidence type="ECO:0000256" key="7">
    <source>
        <dbReference type="PROSITE-ProRule" id="PRU10141"/>
    </source>
</evidence>
<evidence type="ECO:0000256" key="8">
    <source>
        <dbReference type="SAM" id="MobiDB-lite"/>
    </source>
</evidence>
<feature type="compositionally biased region" description="Basic and acidic residues" evidence="8">
    <location>
        <begin position="540"/>
        <end position="566"/>
    </location>
</feature>
<comment type="similarity">
    <text evidence="1">Belongs to the protein kinase superfamily. NEK Ser/Thr protein kinase family. NIMA subfamily.</text>
</comment>
<keyword evidence="4 7" id="KW-0547">Nucleotide-binding</keyword>
<dbReference type="Gene3D" id="1.10.510.10">
    <property type="entry name" value="Transferase(Phosphotransferase) domain 1"/>
    <property type="match status" value="1"/>
</dbReference>
<feature type="domain" description="Protein kinase" evidence="9">
    <location>
        <begin position="31"/>
        <end position="298"/>
    </location>
</feature>
<keyword evidence="6 7" id="KW-0067">ATP-binding</keyword>
<sequence>MTKDRMSGVVRADSAGTSATDLGGRCVGSSYVLQHPIGQGATGTVWRGVERGTGEPVAVKLLHESLLRQPKLVTRFVQERTILLMLRHRNVVRVRDLFSVGETLGLVMDLVDGGSLRDHLRENGTVAPGEACRFAAQVASALAEAHELGVIHRDLKPDNVLLQVQGGGLDTRLTDFGVARILNTASMTTPDAVVGTPHYMAPEAFHGVKASAATDVYALGVLLYELVSGHPPYESDSIPHLMRRHLEGHPVRRAGIPDVIWELIEDCMATEPRLRPSAAELVAALSDAAGRCAEVPALPRPEGHFTEPGSAYADDSAFYPNRLAALDSAGVRRDDDGGIGWRGLNQAGPGSVHAGGSAPGNRGVNAGPDCDSGGPARDHGSGCGLSGSGLSGGATGSGGRGSGATGIGPGGSGFSGGGARGSGRTGGGLSRGREGGNGRRPGGTVDPESVGLLAVPLSGERGAEGASWRWVKRPGAMVTLVAGVVAAVAVAATAWDFGPRGGVSRDEVGSQFVAVGPTRSVGPSVRVPKASAPRKSAHRAAADGHEQRAAADGHEQRAAADGHEQRGSAAGPGQRGSAAGHEQPGSAAARVVTPSGVPSKAAAPSVTETRSPQPEATPYGSWKCGRSIEFDVRGRTPFVLQPCQMSGRDVRYQALLTAPGGGIGSITVSLREVSSGRTVAGPTTCANLEFDGDASTRGCDPVAAQPEKGYAYQVVMTYRYERQGRTVASSAKGSAFTW</sequence>
<dbReference type="AlphaFoldDB" id="A0A919MDT0"/>
<dbReference type="InterPro" id="IPR000719">
    <property type="entry name" value="Prot_kinase_dom"/>
</dbReference>
<evidence type="ECO:0000259" key="9">
    <source>
        <dbReference type="PROSITE" id="PS50011"/>
    </source>
</evidence>
<keyword evidence="11" id="KW-1185">Reference proteome</keyword>
<dbReference type="CDD" id="cd14014">
    <property type="entry name" value="STKc_PknB_like"/>
    <property type="match status" value="1"/>
</dbReference>
<evidence type="ECO:0000256" key="3">
    <source>
        <dbReference type="ARBA" id="ARBA00022679"/>
    </source>
</evidence>
<dbReference type="GO" id="GO:0004674">
    <property type="term" value="F:protein serine/threonine kinase activity"/>
    <property type="evidence" value="ECO:0007669"/>
    <property type="project" value="UniProtKB-EC"/>
</dbReference>
<feature type="region of interest" description="Disordered" evidence="8">
    <location>
        <begin position="340"/>
        <end position="450"/>
    </location>
</feature>
<keyword evidence="5" id="KW-0418">Kinase</keyword>
<protein>
    <recommendedName>
        <fullName evidence="2">non-specific serine/threonine protein kinase</fullName>
        <ecNumber evidence="2">2.7.11.1</ecNumber>
    </recommendedName>
</protein>
<evidence type="ECO:0000313" key="10">
    <source>
        <dbReference type="EMBL" id="GIE12063.1"/>
    </source>
</evidence>
<evidence type="ECO:0000256" key="6">
    <source>
        <dbReference type="ARBA" id="ARBA00022840"/>
    </source>
</evidence>
<keyword evidence="3" id="KW-0808">Transferase</keyword>
<dbReference type="SUPFAM" id="SSF56112">
    <property type="entry name" value="Protein kinase-like (PK-like)"/>
    <property type="match status" value="1"/>
</dbReference>
<dbReference type="Pfam" id="PF00069">
    <property type="entry name" value="Pkinase"/>
    <property type="match status" value="1"/>
</dbReference>
<dbReference type="InterPro" id="IPR011009">
    <property type="entry name" value="Kinase-like_dom_sf"/>
</dbReference>
<dbReference type="RefSeq" id="WP_239117988.1">
    <property type="nucleotide sequence ID" value="NZ_BAAABP010000013.1"/>
</dbReference>
<dbReference type="InterPro" id="IPR050660">
    <property type="entry name" value="NEK_Ser/Thr_kinase"/>
</dbReference>
<dbReference type="InterPro" id="IPR017441">
    <property type="entry name" value="Protein_kinase_ATP_BS"/>
</dbReference>
<dbReference type="PANTHER" id="PTHR43671:SF13">
    <property type="entry name" value="SERINE_THREONINE-PROTEIN KINASE NEK2"/>
    <property type="match status" value="1"/>
</dbReference>
<dbReference type="PROSITE" id="PS00108">
    <property type="entry name" value="PROTEIN_KINASE_ST"/>
    <property type="match status" value="1"/>
</dbReference>
<evidence type="ECO:0000256" key="5">
    <source>
        <dbReference type="ARBA" id="ARBA00022777"/>
    </source>
</evidence>
<feature type="compositionally biased region" description="Gly residues" evidence="8">
    <location>
        <begin position="381"/>
        <end position="430"/>
    </location>
</feature>
<evidence type="ECO:0000256" key="2">
    <source>
        <dbReference type="ARBA" id="ARBA00012513"/>
    </source>
</evidence>
<organism evidence="10 11">
    <name type="scientific">Paractinoplanes ferrugineus</name>
    <dbReference type="NCBI Taxonomy" id="113564"/>
    <lineage>
        <taxon>Bacteria</taxon>
        <taxon>Bacillati</taxon>
        <taxon>Actinomycetota</taxon>
        <taxon>Actinomycetes</taxon>
        <taxon>Micromonosporales</taxon>
        <taxon>Micromonosporaceae</taxon>
        <taxon>Paractinoplanes</taxon>
    </lineage>
</organism>
<feature type="binding site" evidence="7">
    <location>
        <position position="60"/>
    </location>
    <ligand>
        <name>ATP</name>
        <dbReference type="ChEBI" id="CHEBI:30616"/>
    </ligand>
</feature>
<dbReference type="InterPro" id="IPR008271">
    <property type="entry name" value="Ser/Thr_kinase_AS"/>
</dbReference>
<dbReference type="Proteomes" id="UP000598174">
    <property type="component" value="Unassembled WGS sequence"/>
</dbReference>
<dbReference type="PANTHER" id="PTHR43671">
    <property type="entry name" value="SERINE/THREONINE-PROTEIN KINASE NEK"/>
    <property type="match status" value="1"/>
</dbReference>
<comment type="caution">
    <text evidence="10">The sequence shown here is derived from an EMBL/GenBank/DDBJ whole genome shotgun (WGS) entry which is preliminary data.</text>
</comment>
<name>A0A919MDT0_9ACTN</name>
<evidence type="ECO:0000313" key="11">
    <source>
        <dbReference type="Proteomes" id="UP000598174"/>
    </source>
</evidence>
<gene>
    <name evidence="10" type="ORF">Afe05nite_39030</name>
</gene>
<evidence type="ECO:0000256" key="4">
    <source>
        <dbReference type="ARBA" id="ARBA00022741"/>
    </source>
</evidence>
<dbReference type="EMBL" id="BOMM01000036">
    <property type="protein sequence ID" value="GIE12063.1"/>
    <property type="molecule type" value="Genomic_DNA"/>
</dbReference>
<dbReference type="PROSITE" id="PS00107">
    <property type="entry name" value="PROTEIN_KINASE_ATP"/>
    <property type="match status" value="1"/>
</dbReference>
<feature type="region of interest" description="Disordered" evidence="8">
    <location>
        <begin position="516"/>
        <end position="623"/>
    </location>
</feature>
<dbReference type="SMART" id="SM00220">
    <property type="entry name" value="S_TKc"/>
    <property type="match status" value="1"/>
</dbReference>
<reference evidence="10" key="1">
    <citation type="submission" date="2021-01" db="EMBL/GenBank/DDBJ databases">
        <title>Whole genome shotgun sequence of Actinoplanes ferrugineus NBRC 15555.</title>
        <authorList>
            <person name="Komaki H."/>
            <person name="Tamura T."/>
        </authorList>
    </citation>
    <scope>NUCLEOTIDE SEQUENCE</scope>
    <source>
        <strain evidence="10">NBRC 15555</strain>
    </source>
</reference>
<proteinExistence type="inferred from homology"/>
<evidence type="ECO:0000256" key="1">
    <source>
        <dbReference type="ARBA" id="ARBA00010886"/>
    </source>
</evidence>
<dbReference type="EC" id="2.7.11.1" evidence="2"/>
<accession>A0A919MDT0</accession>
<dbReference type="GO" id="GO:0005524">
    <property type="term" value="F:ATP binding"/>
    <property type="evidence" value="ECO:0007669"/>
    <property type="project" value="UniProtKB-UniRule"/>
</dbReference>
<dbReference type="PROSITE" id="PS50011">
    <property type="entry name" value="PROTEIN_KINASE_DOM"/>
    <property type="match status" value="1"/>
</dbReference>